<dbReference type="Pfam" id="PF02733">
    <property type="entry name" value="Dak1"/>
    <property type="match status" value="1"/>
</dbReference>
<keyword evidence="3" id="KW-1185">Reference proteome</keyword>
<protein>
    <recommendedName>
        <fullName evidence="1">DhaK domain-containing protein</fullName>
    </recommendedName>
</protein>
<dbReference type="GO" id="GO:0006071">
    <property type="term" value="P:glycerol metabolic process"/>
    <property type="evidence" value="ECO:0007669"/>
    <property type="project" value="InterPro"/>
</dbReference>
<evidence type="ECO:0000313" key="2">
    <source>
        <dbReference type="EMBL" id="PNT11321.1"/>
    </source>
</evidence>
<feature type="domain" description="DhaK" evidence="1">
    <location>
        <begin position="1"/>
        <end position="92"/>
    </location>
</feature>
<evidence type="ECO:0000313" key="3">
    <source>
        <dbReference type="Proteomes" id="UP000006729"/>
    </source>
</evidence>
<dbReference type="Gene3D" id="3.40.50.10440">
    <property type="entry name" value="Dihydroxyacetone kinase, domain 1"/>
    <property type="match status" value="1"/>
</dbReference>
<evidence type="ECO:0000259" key="1">
    <source>
        <dbReference type="PROSITE" id="PS51481"/>
    </source>
</evidence>
<name>A0A2K1YE59_POPTR</name>
<organism evidence="2 3">
    <name type="scientific">Populus trichocarpa</name>
    <name type="common">Western balsam poplar</name>
    <name type="synonym">Populus balsamifera subsp. trichocarpa</name>
    <dbReference type="NCBI Taxonomy" id="3694"/>
    <lineage>
        <taxon>Eukaryota</taxon>
        <taxon>Viridiplantae</taxon>
        <taxon>Streptophyta</taxon>
        <taxon>Embryophyta</taxon>
        <taxon>Tracheophyta</taxon>
        <taxon>Spermatophyta</taxon>
        <taxon>Magnoliopsida</taxon>
        <taxon>eudicotyledons</taxon>
        <taxon>Gunneridae</taxon>
        <taxon>Pentapetalae</taxon>
        <taxon>rosids</taxon>
        <taxon>fabids</taxon>
        <taxon>Malpighiales</taxon>
        <taxon>Salicaceae</taxon>
        <taxon>Saliceae</taxon>
        <taxon>Populus</taxon>
    </lineage>
</organism>
<dbReference type="STRING" id="3694.A0A2K1YE59"/>
<dbReference type="PROSITE" id="PS51481">
    <property type="entry name" value="DHAK"/>
    <property type="match status" value="1"/>
</dbReference>
<sequence length="92" mass="9486">MGCLLIVKNYTSDRLNFGLAAEQAKSEGYKVETVIVGDDCALPPPRGIGGRRGLTGTILVHKVAGAAAAVGLSLDEVAAEAKRASEMVIISC</sequence>
<dbReference type="AlphaFoldDB" id="A0A2K1YE59"/>
<gene>
    <name evidence="2" type="ORF">POPTR_011G011700</name>
</gene>
<dbReference type="PANTHER" id="PTHR28629">
    <property type="entry name" value="TRIOKINASE/FMN CYCLASE"/>
    <property type="match status" value="1"/>
</dbReference>
<dbReference type="EMBL" id="CM009300">
    <property type="protein sequence ID" value="PNT11321.1"/>
    <property type="molecule type" value="Genomic_DNA"/>
</dbReference>
<dbReference type="GO" id="GO:0004371">
    <property type="term" value="F:glycerone kinase activity"/>
    <property type="evidence" value="ECO:0007669"/>
    <property type="project" value="InterPro"/>
</dbReference>
<dbReference type="Proteomes" id="UP000006729">
    <property type="component" value="Chromosome 11"/>
</dbReference>
<reference evidence="2 3" key="1">
    <citation type="journal article" date="2006" name="Science">
        <title>The genome of black cottonwood, Populus trichocarpa (Torr. &amp; Gray).</title>
        <authorList>
            <person name="Tuskan G.A."/>
            <person name="Difazio S."/>
            <person name="Jansson S."/>
            <person name="Bohlmann J."/>
            <person name="Grigoriev I."/>
            <person name="Hellsten U."/>
            <person name="Putnam N."/>
            <person name="Ralph S."/>
            <person name="Rombauts S."/>
            <person name="Salamov A."/>
            <person name="Schein J."/>
            <person name="Sterck L."/>
            <person name="Aerts A."/>
            <person name="Bhalerao R.R."/>
            <person name="Bhalerao R.P."/>
            <person name="Blaudez D."/>
            <person name="Boerjan W."/>
            <person name="Brun A."/>
            <person name="Brunner A."/>
            <person name="Busov V."/>
            <person name="Campbell M."/>
            <person name="Carlson J."/>
            <person name="Chalot M."/>
            <person name="Chapman J."/>
            <person name="Chen G.L."/>
            <person name="Cooper D."/>
            <person name="Coutinho P.M."/>
            <person name="Couturier J."/>
            <person name="Covert S."/>
            <person name="Cronk Q."/>
            <person name="Cunningham R."/>
            <person name="Davis J."/>
            <person name="Degroeve S."/>
            <person name="Dejardin A."/>
            <person name="Depamphilis C."/>
            <person name="Detter J."/>
            <person name="Dirks B."/>
            <person name="Dubchak I."/>
            <person name="Duplessis S."/>
            <person name="Ehlting J."/>
            <person name="Ellis B."/>
            <person name="Gendler K."/>
            <person name="Goodstein D."/>
            <person name="Gribskov M."/>
            <person name="Grimwood J."/>
            <person name="Groover A."/>
            <person name="Gunter L."/>
            <person name="Hamberger B."/>
            <person name="Heinze B."/>
            <person name="Helariutta Y."/>
            <person name="Henrissat B."/>
            <person name="Holligan D."/>
            <person name="Holt R."/>
            <person name="Huang W."/>
            <person name="Islam-Faridi N."/>
            <person name="Jones S."/>
            <person name="Jones-Rhoades M."/>
            <person name="Jorgensen R."/>
            <person name="Joshi C."/>
            <person name="Kangasjarvi J."/>
            <person name="Karlsson J."/>
            <person name="Kelleher C."/>
            <person name="Kirkpatrick R."/>
            <person name="Kirst M."/>
            <person name="Kohler A."/>
            <person name="Kalluri U."/>
            <person name="Larimer F."/>
            <person name="Leebens-Mack J."/>
            <person name="Leple J.C."/>
            <person name="Locascio P."/>
            <person name="Lou Y."/>
            <person name="Lucas S."/>
            <person name="Martin F."/>
            <person name="Montanini B."/>
            <person name="Napoli C."/>
            <person name="Nelson D.R."/>
            <person name="Nelson C."/>
            <person name="Nieminen K."/>
            <person name="Nilsson O."/>
            <person name="Pereda V."/>
            <person name="Peter G."/>
            <person name="Philippe R."/>
            <person name="Pilate G."/>
            <person name="Poliakov A."/>
            <person name="Razumovskaya J."/>
            <person name="Richardson P."/>
            <person name="Rinaldi C."/>
            <person name="Ritland K."/>
            <person name="Rouze P."/>
            <person name="Ryaboy D."/>
            <person name="Schmutz J."/>
            <person name="Schrader J."/>
            <person name="Segerman B."/>
            <person name="Shin H."/>
            <person name="Siddiqui A."/>
            <person name="Sterky F."/>
            <person name="Terry A."/>
            <person name="Tsai C.J."/>
            <person name="Uberbacher E."/>
            <person name="Unneberg P."/>
            <person name="Vahala J."/>
            <person name="Wall K."/>
            <person name="Wessler S."/>
            <person name="Yang G."/>
            <person name="Yin T."/>
            <person name="Douglas C."/>
            <person name="Marra M."/>
            <person name="Sandberg G."/>
            <person name="Van de Peer Y."/>
            <person name="Rokhsar D."/>
        </authorList>
    </citation>
    <scope>NUCLEOTIDE SEQUENCE [LARGE SCALE GENOMIC DNA]</scope>
    <source>
        <strain evidence="3">cv. Nisqually</strain>
    </source>
</reference>
<accession>A0A2K1YE59</accession>
<dbReference type="SUPFAM" id="SSF82549">
    <property type="entry name" value="DAK1/DegV-like"/>
    <property type="match status" value="1"/>
</dbReference>
<dbReference type="InterPro" id="IPR050861">
    <property type="entry name" value="Dihydroxyacetone_Kinase"/>
</dbReference>
<dbReference type="InParanoid" id="A0A2K1YE59"/>
<dbReference type="PANTHER" id="PTHR28629:SF4">
    <property type="entry name" value="TRIOKINASE_FMN CYCLASE"/>
    <property type="match status" value="1"/>
</dbReference>
<dbReference type="InterPro" id="IPR004006">
    <property type="entry name" value="DhaK_dom"/>
</dbReference>
<proteinExistence type="predicted"/>